<keyword evidence="2" id="KW-0547">Nucleotide-binding</keyword>
<accession>A0A6C0F5Z6</accession>
<dbReference type="GO" id="GO:0016887">
    <property type="term" value="F:ATP hydrolysis activity"/>
    <property type="evidence" value="ECO:0007669"/>
    <property type="project" value="InterPro"/>
</dbReference>
<dbReference type="InterPro" id="IPR050773">
    <property type="entry name" value="CbxX/CfxQ_RuBisCO_ESX"/>
</dbReference>
<dbReference type="EMBL" id="MN739002">
    <property type="protein sequence ID" value="QHT34585.1"/>
    <property type="molecule type" value="Genomic_DNA"/>
</dbReference>
<comment type="similarity">
    <text evidence="1">Belongs to the CbxX/CfxQ family.</text>
</comment>
<dbReference type="SMART" id="SM00382">
    <property type="entry name" value="AAA"/>
    <property type="match status" value="1"/>
</dbReference>
<sequence length="387" mass="44162">MSTNDDKNGKRNIVPSYKNNKYDKYKYYDPPLVQIPIARSSSILNPQQRAPSVLSVPKVTSRINIEADVDDLADLINIGKKVGTEFKLEPHIEYNIDLAMIKNLLPEMENLNNMIGQQEFKRQVVTLILYYSMRLNRKNDDLLHTAIYGEPGIGKTEFAQKLANIYLKMGVLKNNIFRRVRRGDLIAGYLGQTSLKTAEVLKSVRGGVLFIDEAYSIGNSSGKDTQDSYSKECLDLINQSLTEMREDDDKYFILMIAGYKDELKRNFFGMNDGLERRFSIHFTMQSYVPQEMVQIFIKKSLDGGWLIEEGAVTDEFIKEYSPHFKHHGGAMELLFVKCKIAHSKNLLAGKSKIKRCISKADMKDGIELFIKNSNAADDVSFIKTMYI</sequence>
<evidence type="ECO:0000256" key="1">
    <source>
        <dbReference type="ARBA" id="ARBA00010378"/>
    </source>
</evidence>
<dbReference type="PANTHER" id="PTHR43392:SF2">
    <property type="entry name" value="AAA-TYPE ATPASE FAMILY PROTEIN _ ANKYRIN REPEAT FAMILY PROTEIN"/>
    <property type="match status" value="1"/>
</dbReference>
<feature type="domain" description="AAA+ ATPase" evidence="4">
    <location>
        <begin position="141"/>
        <end position="288"/>
    </location>
</feature>
<evidence type="ECO:0000256" key="3">
    <source>
        <dbReference type="ARBA" id="ARBA00022840"/>
    </source>
</evidence>
<dbReference type="InterPro" id="IPR027417">
    <property type="entry name" value="P-loop_NTPase"/>
</dbReference>
<reference evidence="5" key="1">
    <citation type="journal article" date="2020" name="Nature">
        <title>Giant virus diversity and host interactions through global metagenomics.</title>
        <authorList>
            <person name="Schulz F."/>
            <person name="Roux S."/>
            <person name="Paez-Espino D."/>
            <person name="Jungbluth S."/>
            <person name="Walsh D.A."/>
            <person name="Denef V.J."/>
            <person name="McMahon K.D."/>
            <person name="Konstantinidis K.T."/>
            <person name="Eloe-Fadrosh E.A."/>
            <person name="Kyrpides N.C."/>
            <person name="Woyke T."/>
        </authorList>
    </citation>
    <scope>NUCLEOTIDE SEQUENCE</scope>
    <source>
        <strain evidence="5">GVMAG-M-3300009163-63</strain>
    </source>
</reference>
<dbReference type="InterPro" id="IPR000641">
    <property type="entry name" value="CbxX/CfxQ"/>
</dbReference>
<keyword evidence="3" id="KW-0067">ATP-binding</keyword>
<dbReference type="InterPro" id="IPR003959">
    <property type="entry name" value="ATPase_AAA_core"/>
</dbReference>
<dbReference type="Pfam" id="PF00004">
    <property type="entry name" value="AAA"/>
    <property type="match status" value="1"/>
</dbReference>
<organism evidence="5">
    <name type="scientific">viral metagenome</name>
    <dbReference type="NCBI Taxonomy" id="1070528"/>
    <lineage>
        <taxon>unclassified sequences</taxon>
        <taxon>metagenomes</taxon>
        <taxon>organismal metagenomes</taxon>
    </lineage>
</organism>
<dbReference type="PANTHER" id="PTHR43392">
    <property type="entry name" value="AAA-TYPE ATPASE FAMILY PROTEIN / ANKYRIN REPEAT FAMILY PROTEIN"/>
    <property type="match status" value="1"/>
</dbReference>
<dbReference type="CDD" id="cd00009">
    <property type="entry name" value="AAA"/>
    <property type="match status" value="1"/>
</dbReference>
<name>A0A6C0F5Z6_9ZZZZ</name>
<proteinExistence type="inferred from homology"/>
<dbReference type="InterPro" id="IPR003593">
    <property type="entry name" value="AAA+_ATPase"/>
</dbReference>
<dbReference type="AlphaFoldDB" id="A0A6C0F5Z6"/>
<dbReference type="SUPFAM" id="SSF52540">
    <property type="entry name" value="P-loop containing nucleoside triphosphate hydrolases"/>
    <property type="match status" value="1"/>
</dbReference>
<evidence type="ECO:0000313" key="5">
    <source>
        <dbReference type="EMBL" id="QHT34585.1"/>
    </source>
</evidence>
<evidence type="ECO:0000256" key="2">
    <source>
        <dbReference type="ARBA" id="ARBA00022741"/>
    </source>
</evidence>
<protein>
    <recommendedName>
        <fullName evidence="4">AAA+ ATPase domain-containing protein</fullName>
    </recommendedName>
</protein>
<dbReference type="Gene3D" id="3.40.50.300">
    <property type="entry name" value="P-loop containing nucleotide triphosphate hydrolases"/>
    <property type="match status" value="1"/>
</dbReference>
<evidence type="ECO:0000259" key="4">
    <source>
        <dbReference type="SMART" id="SM00382"/>
    </source>
</evidence>
<dbReference type="GO" id="GO:0005524">
    <property type="term" value="F:ATP binding"/>
    <property type="evidence" value="ECO:0007669"/>
    <property type="project" value="UniProtKB-KW"/>
</dbReference>
<dbReference type="PRINTS" id="PR00819">
    <property type="entry name" value="CBXCFQXSUPER"/>
</dbReference>